<reference evidence="2" key="1">
    <citation type="submission" date="2023-08" db="EMBL/GenBank/DDBJ databases">
        <authorList>
            <person name="Chen Y."/>
            <person name="Shah S."/>
            <person name="Dougan E. K."/>
            <person name="Thang M."/>
            <person name="Chan C."/>
        </authorList>
    </citation>
    <scope>NUCLEOTIDE SEQUENCE</scope>
</reference>
<keyword evidence="3" id="KW-1185">Reference proteome</keyword>
<dbReference type="GO" id="GO:0003735">
    <property type="term" value="F:structural constituent of ribosome"/>
    <property type="evidence" value="ECO:0007669"/>
    <property type="project" value="TreeGrafter"/>
</dbReference>
<dbReference type="PANTHER" id="PTHR10724">
    <property type="entry name" value="30S RIBOSOMAL PROTEIN S1"/>
    <property type="match status" value="1"/>
</dbReference>
<organism evidence="2 3">
    <name type="scientific">Effrenium voratum</name>
    <dbReference type="NCBI Taxonomy" id="2562239"/>
    <lineage>
        <taxon>Eukaryota</taxon>
        <taxon>Sar</taxon>
        <taxon>Alveolata</taxon>
        <taxon>Dinophyceae</taxon>
        <taxon>Suessiales</taxon>
        <taxon>Symbiodiniaceae</taxon>
        <taxon>Effrenium</taxon>
    </lineage>
</organism>
<dbReference type="SMART" id="SM00316">
    <property type="entry name" value="S1"/>
    <property type="match status" value="1"/>
</dbReference>
<dbReference type="SUPFAM" id="SSF50249">
    <property type="entry name" value="Nucleic acid-binding proteins"/>
    <property type="match status" value="1"/>
</dbReference>
<dbReference type="PANTHER" id="PTHR10724:SF10">
    <property type="entry name" value="S1 RNA-BINDING DOMAIN-CONTAINING PROTEIN 1"/>
    <property type="match status" value="1"/>
</dbReference>
<evidence type="ECO:0000259" key="1">
    <source>
        <dbReference type="PROSITE" id="PS50126"/>
    </source>
</evidence>
<dbReference type="AlphaFoldDB" id="A0AA36NEJ3"/>
<dbReference type="Gene3D" id="2.40.50.140">
    <property type="entry name" value="Nucleic acid-binding proteins"/>
    <property type="match status" value="1"/>
</dbReference>
<dbReference type="PROSITE" id="PS50126">
    <property type="entry name" value="S1"/>
    <property type="match status" value="1"/>
</dbReference>
<proteinExistence type="predicted"/>
<name>A0AA36NEJ3_9DINO</name>
<comment type="caution">
    <text evidence="2">The sequence shown here is derived from an EMBL/GenBank/DDBJ whole genome shotgun (WGS) entry which is preliminary data.</text>
</comment>
<sequence length="175" mass="19234">MLEIREIRAALACASTSPSAPTSRTRSPWPLSGARSRLPGTLQLGKCVPWSLAAGLAVRQRLRCFARSLESEKDLDQAIASLLAQRVRNVRESRRVPVSSLKVGRRLTGIVRDIVSFGVFVDVGAQRDGLAAGSVHSEVMPGQKVTVWVAEVKENGQLSLAMFPWHRFRGCWTRT</sequence>
<protein>
    <recommendedName>
        <fullName evidence="1">S1 motif domain-containing protein</fullName>
    </recommendedName>
</protein>
<dbReference type="InterPro" id="IPR003029">
    <property type="entry name" value="S1_domain"/>
</dbReference>
<evidence type="ECO:0000313" key="3">
    <source>
        <dbReference type="Proteomes" id="UP001178507"/>
    </source>
</evidence>
<dbReference type="GO" id="GO:0003729">
    <property type="term" value="F:mRNA binding"/>
    <property type="evidence" value="ECO:0007669"/>
    <property type="project" value="TreeGrafter"/>
</dbReference>
<accession>A0AA36NEJ3</accession>
<dbReference type="EMBL" id="CAUJNA010003371">
    <property type="protein sequence ID" value="CAJ1400416.1"/>
    <property type="molecule type" value="Genomic_DNA"/>
</dbReference>
<feature type="domain" description="S1 motif" evidence="1">
    <location>
        <begin position="104"/>
        <end position="163"/>
    </location>
</feature>
<dbReference type="Proteomes" id="UP001178507">
    <property type="component" value="Unassembled WGS sequence"/>
</dbReference>
<gene>
    <name evidence="2" type="ORF">EVOR1521_LOCUS23754</name>
</gene>
<evidence type="ECO:0000313" key="2">
    <source>
        <dbReference type="EMBL" id="CAJ1400416.1"/>
    </source>
</evidence>
<dbReference type="InterPro" id="IPR012340">
    <property type="entry name" value="NA-bd_OB-fold"/>
</dbReference>
<dbReference type="GO" id="GO:0006412">
    <property type="term" value="P:translation"/>
    <property type="evidence" value="ECO:0007669"/>
    <property type="project" value="TreeGrafter"/>
</dbReference>
<dbReference type="InterPro" id="IPR050437">
    <property type="entry name" value="Ribos_protein_bS1-like"/>
</dbReference>